<keyword evidence="12" id="KW-1185">Reference proteome</keyword>
<dbReference type="HAMAP" id="MF_00236">
    <property type="entry name" value="TatA_E"/>
    <property type="match status" value="1"/>
</dbReference>
<keyword evidence="7 9" id="KW-0811">Translocation</keyword>
<accession>A0ABX7X678</accession>
<evidence type="ECO:0000256" key="6">
    <source>
        <dbReference type="ARBA" id="ARBA00022989"/>
    </source>
</evidence>
<evidence type="ECO:0000313" key="12">
    <source>
        <dbReference type="Proteomes" id="UP000672027"/>
    </source>
</evidence>
<comment type="subcellular location">
    <subcellularLocation>
        <location evidence="1 9">Cell membrane</location>
        <topology evidence="1 9">Single-pass membrane protein</topology>
    </subcellularLocation>
</comment>
<organism evidence="11 12">
    <name type="scientific">Candidatus Thiothrix anitrata</name>
    <dbReference type="NCBI Taxonomy" id="2823902"/>
    <lineage>
        <taxon>Bacteria</taxon>
        <taxon>Pseudomonadati</taxon>
        <taxon>Pseudomonadota</taxon>
        <taxon>Gammaproteobacteria</taxon>
        <taxon>Thiotrichales</taxon>
        <taxon>Thiotrichaceae</taxon>
        <taxon>Thiothrix</taxon>
    </lineage>
</organism>
<keyword evidence="5 9" id="KW-0653">Protein transport</keyword>
<comment type="similarity">
    <text evidence="9">Belongs to the TatA/E family.</text>
</comment>
<evidence type="ECO:0000256" key="7">
    <source>
        <dbReference type="ARBA" id="ARBA00023010"/>
    </source>
</evidence>
<dbReference type="RefSeq" id="WP_210228608.1">
    <property type="nucleotide sequence ID" value="NZ_CP072800.1"/>
</dbReference>
<evidence type="ECO:0000256" key="1">
    <source>
        <dbReference type="ARBA" id="ARBA00004162"/>
    </source>
</evidence>
<evidence type="ECO:0000256" key="9">
    <source>
        <dbReference type="HAMAP-Rule" id="MF_00236"/>
    </source>
</evidence>
<dbReference type="Gene3D" id="1.20.5.3310">
    <property type="match status" value="1"/>
</dbReference>
<evidence type="ECO:0000256" key="3">
    <source>
        <dbReference type="ARBA" id="ARBA00022475"/>
    </source>
</evidence>
<feature type="compositionally biased region" description="Low complexity" evidence="10">
    <location>
        <begin position="55"/>
        <end position="67"/>
    </location>
</feature>
<keyword evidence="3 9" id="KW-1003">Cell membrane</keyword>
<keyword evidence="6 9" id="KW-1133">Transmembrane helix</keyword>
<dbReference type="NCBIfam" id="TIGR01411">
    <property type="entry name" value="tatAE"/>
    <property type="match status" value="1"/>
</dbReference>
<gene>
    <name evidence="9 11" type="primary">tatA</name>
    <name evidence="11" type="ORF">J8380_04190</name>
</gene>
<dbReference type="PANTHER" id="PTHR42982:SF1">
    <property type="entry name" value="SEC-INDEPENDENT PROTEIN TRANSLOCASE PROTEIN TATA"/>
    <property type="match status" value="1"/>
</dbReference>
<feature type="transmembrane region" description="Helical" evidence="9">
    <location>
        <begin position="6"/>
        <end position="24"/>
    </location>
</feature>
<evidence type="ECO:0000256" key="4">
    <source>
        <dbReference type="ARBA" id="ARBA00022692"/>
    </source>
</evidence>
<dbReference type="InterPro" id="IPR006312">
    <property type="entry name" value="TatA/E"/>
</dbReference>
<dbReference type="EMBL" id="CP072800">
    <property type="protein sequence ID" value="QTR50777.1"/>
    <property type="molecule type" value="Genomic_DNA"/>
</dbReference>
<dbReference type="Proteomes" id="UP000672027">
    <property type="component" value="Chromosome"/>
</dbReference>
<evidence type="ECO:0000256" key="10">
    <source>
        <dbReference type="SAM" id="MobiDB-lite"/>
    </source>
</evidence>
<feature type="compositionally biased region" description="Basic and acidic residues" evidence="10">
    <location>
        <begin position="71"/>
        <end position="81"/>
    </location>
</feature>
<dbReference type="InterPro" id="IPR003369">
    <property type="entry name" value="TatA/B/E"/>
</dbReference>
<evidence type="ECO:0000256" key="2">
    <source>
        <dbReference type="ARBA" id="ARBA00022448"/>
    </source>
</evidence>
<feature type="region of interest" description="Disordered" evidence="10">
    <location>
        <begin position="43"/>
        <end position="81"/>
    </location>
</feature>
<dbReference type="Pfam" id="PF02416">
    <property type="entry name" value="TatA_B_E"/>
    <property type="match status" value="1"/>
</dbReference>
<reference evidence="11 12" key="1">
    <citation type="submission" date="2021-04" db="EMBL/GenBank/DDBJ databases">
        <title>Genomics, taxonomy and metabolism of representatives of sulfur bacteria of the genus Thiothrix: Thiothrix fructosivorans QT, Thiothrix unzii A1T and three new species, Thiothrix subterranea sp. nov., Thiothrix litoralis sp. nov. and 'Candidatus Thiothrix anitrata' sp. nov.</title>
        <authorList>
            <person name="Ravin N.V."/>
            <person name="Smolyakov D."/>
            <person name="Rudenko T.S."/>
            <person name="Mardanov A.V."/>
            <person name="Beletsky A.V."/>
            <person name="Markov N.D."/>
            <person name="Fomenkov A.I."/>
            <person name="Roberts R.J."/>
            <person name="Karnachuk O.V."/>
            <person name="Novikov A."/>
            <person name="Grabovich M.Y."/>
        </authorList>
    </citation>
    <scope>NUCLEOTIDE SEQUENCE [LARGE SCALE GENOMIC DNA]</scope>
    <source>
        <strain evidence="11 12">A52</strain>
    </source>
</reference>
<comment type="subunit">
    <text evidence="9">The Tat system comprises two distinct complexes: a TatABC complex, containing multiple copies of TatA, TatB and TatC subunits, and a separate TatA complex, containing only TatA subunits. Substrates initially bind to the TatABC complex, which probably triggers association of the separate TatA complex to form the active translocon.</text>
</comment>
<protein>
    <recommendedName>
        <fullName evidence="9">Sec-independent protein translocase protein TatA</fullName>
    </recommendedName>
</protein>
<keyword evidence="4 9" id="KW-0812">Transmembrane</keyword>
<evidence type="ECO:0000313" key="11">
    <source>
        <dbReference type="EMBL" id="QTR50777.1"/>
    </source>
</evidence>
<proteinExistence type="inferred from homology"/>
<evidence type="ECO:0000256" key="5">
    <source>
        <dbReference type="ARBA" id="ARBA00022927"/>
    </source>
</evidence>
<keyword evidence="2 9" id="KW-0813">Transport</keyword>
<keyword evidence="8 9" id="KW-0472">Membrane</keyword>
<name>A0ABX7X678_9GAMM</name>
<dbReference type="PANTHER" id="PTHR42982">
    <property type="entry name" value="SEC-INDEPENDENT PROTEIN TRANSLOCASE PROTEIN TATA"/>
    <property type="match status" value="1"/>
</dbReference>
<comment type="function">
    <text evidence="9">Part of the twin-arginine translocation (Tat) system that transports large folded proteins containing a characteristic twin-arginine motif in their signal peptide across membranes. TatA could form the protein-conducting channel of the Tat system.</text>
</comment>
<sequence>MGFGSISPWSLLLILVIILLLFGTKRLRNMGSDLGETFKNFKKSMKDGQEETTEQVSQQPSQNVPPVGRVIDSEAKEKDKV</sequence>
<evidence type="ECO:0000256" key="8">
    <source>
        <dbReference type="ARBA" id="ARBA00023136"/>
    </source>
</evidence>